<feature type="transmembrane region" description="Helical" evidence="6">
    <location>
        <begin position="247"/>
        <end position="267"/>
    </location>
</feature>
<dbReference type="PANTHER" id="PTHR12677:SF59">
    <property type="entry name" value="GOLGI APPARATUS MEMBRANE PROTEIN TVP38-RELATED"/>
    <property type="match status" value="1"/>
</dbReference>
<dbReference type="EMBL" id="CP036432">
    <property type="protein sequence ID" value="QDV88672.1"/>
    <property type="molecule type" value="Genomic_DNA"/>
</dbReference>
<evidence type="ECO:0000313" key="9">
    <source>
        <dbReference type="Proteomes" id="UP000318081"/>
    </source>
</evidence>
<dbReference type="InterPro" id="IPR032816">
    <property type="entry name" value="VTT_dom"/>
</dbReference>
<dbReference type="Proteomes" id="UP000318081">
    <property type="component" value="Chromosome"/>
</dbReference>
<reference evidence="8 9" key="1">
    <citation type="submission" date="2019-02" db="EMBL/GenBank/DDBJ databases">
        <title>Deep-cultivation of Planctomycetes and their phenomic and genomic characterization uncovers novel biology.</title>
        <authorList>
            <person name="Wiegand S."/>
            <person name="Jogler M."/>
            <person name="Boedeker C."/>
            <person name="Pinto D."/>
            <person name="Vollmers J."/>
            <person name="Rivas-Marin E."/>
            <person name="Kohn T."/>
            <person name="Peeters S.H."/>
            <person name="Heuer A."/>
            <person name="Rast P."/>
            <person name="Oberbeckmann S."/>
            <person name="Bunk B."/>
            <person name="Jeske O."/>
            <person name="Meyerdierks A."/>
            <person name="Storesund J.E."/>
            <person name="Kallscheuer N."/>
            <person name="Luecker S."/>
            <person name="Lage O.M."/>
            <person name="Pohl T."/>
            <person name="Merkel B.J."/>
            <person name="Hornburger P."/>
            <person name="Mueller R.-W."/>
            <person name="Bruemmer F."/>
            <person name="Labrenz M."/>
            <person name="Spormann A.M."/>
            <person name="Op den Camp H."/>
            <person name="Overmann J."/>
            <person name="Amann R."/>
            <person name="Jetten M.S.M."/>
            <person name="Mascher T."/>
            <person name="Medema M.H."/>
            <person name="Devos D.P."/>
            <person name="Kaster A.-K."/>
            <person name="Ovreas L."/>
            <person name="Rohde M."/>
            <person name="Galperin M.Y."/>
            <person name="Jogler C."/>
        </authorList>
    </citation>
    <scope>NUCLEOTIDE SEQUENCE [LARGE SCALE GENOMIC DNA]</scope>
    <source>
        <strain evidence="8 9">TBK1r</strain>
    </source>
</reference>
<name>A0ABX5Y311_9BACT</name>
<accession>A0ABX5Y311</accession>
<dbReference type="InterPro" id="IPR015414">
    <property type="entry name" value="TMEM64"/>
</dbReference>
<evidence type="ECO:0000256" key="6">
    <source>
        <dbReference type="RuleBase" id="RU366058"/>
    </source>
</evidence>
<organism evidence="8 9">
    <name type="scientific">Stieleria magnilauensis</name>
    <dbReference type="NCBI Taxonomy" id="2527963"/>
    <lineage>
        <taxon>Bacteria</taxon>
        <taxon>Pseudomonadati</taxon>
        <taxon>Planctomycetota</taxon>
        <taxon>Planctomycetia</taxon>
        <taxon>Pirellulales</taxon>
        <taxon>Pirellulaceae</taxon>
        <taxon>Stieleria</taxon>
    </lineage>
</organism>
<evidence type="ECO:0000256" key="2">
    <source>
        <dbReference type="ARBA" id="ARBA00022475"/>
    </source>
</evidence>
<protein>
    <recommendedName>
        <fullName evidence="6">TVP38/TMEM64 family membrane protein</fullName>
    </recommendedName>
</protein>
<gene>
    <name evidence="8" type="ORF">TBK1r_77070</name>
</gene>
<dbReference type="PANTHER" id="PTHR12677">
    <property type="entry name" value="GOLGI APPARATUS MEMBRANE PROTEIN TVP38-RELATED"/>
    <property type="match status" value="1"/>
</dbReference>
<proteinExistence type="inferred from homology"/>
<feature type="transmembrane region" description="Helical" evidence="6">
    <location>
        <begin position="51"/>
        <end position="71"/>
    </location>
</feature>
<evidence type="ECO:0000313" key="8">
    <source>
        <dbReference type="EMBL" id="QDV88672.1"/>
    </source>
</evidence>
<feature type="transmembrane region" description="Helical" evidence="6">
    <location>
        <begin position="215"/>
        <end position="235"/>
    </location>
</feature>
<evidence type="ECO:0000259" key="7">
    <source>
        <dbReference type="Pfam" id="PF09335"/>
    </source>
</evidence>
<evidence type="ECO:0000256" key="5">
    <source>
        <dbReference type="ARBA" id="ARBA00023136"/>
    </source>
</evidence>
<evidence type="ECO:0000256" key="3">
    <source>
        <dbReference type="ARBA" id="ARBA00022692"/>
    </source>
</evidence>
<comment type="subcellular location">
    <subcellularLocation>
        <location evidence="1 6">Cell membrane</location>
        <topology evidence="1 6">Multi-pass membrane protein</topology>
    </subcellularLocation>
</comment>
<comment type="similarity">
    <text evidence="6">Belongs to the TVP38/TMEM64 family.</text>
</comment>
<keyword evidence="2 6" id="KW-1003">Cell membrane</keyword>
<evidence type="ECO:0000256" key="1">
    <source>
        <dbReference type="ARBA" id="ARBA00004651"/>
    </source>
</evidence>
<evidence type="ECO:0000256" key="4">
    <source>
        <dbReference type="ARBA" id="ARBA00022989"/>
    </source>
</evidence>
<sequence>MLAGAGGLLDGSVDIWWKQGGIGFQPVDAAMTDTVLSMIPSPKTASLMRRVSLPLGFAAFGLLLVLSGYRFDDLSLWLQSTGNWAPLLFIVTGTLLMTMMMPKTMVSLAAGALFGTQDGCPIMLVTAVTAAALNYTIGKYWIGAGGYFYSNRSSLDPQRDVGEDRDASIEPPISWPRAAGQLAQDAGFGIHLLVRLAPVPTTIISYSMGAAGARFVPYVAAAAVAVVPQLLYVHAAAMAVDSEQSLHFRWISSVLSLSVATLVSLALPPIAIRRLKEIRCASLAETPGYADRT</sequence>
<keyword evidence="5 6" id="KW-0472">Membrane</keyword>
<keyword evidence="3 6" id="KW-0812">Transmembrane</keyword>
<dbReference type="Pfam" id="PF09335">
    <property type="entry name" value="VTT_dom"/>
    <property type="match status" value="1"/>
</dbReference>
<keyword evidence="4 6" id="KW-1133">Transmembrane helix</keyword>
<keyword evidence="9" id="KW-1185">Reference proteome</keyword>
<feature type="transmembrane region" description="Helical" evidence="6">
    <location>
        <begin position="83"/>
        <end position="101"/>
    </location>
</feature>
<comment type="caution">
    <text evidence="6">Lacks conserved residue(s) required for the propagation of feature annotation.</text>
</comment>
<feature type="domain" description="VTT" evidence="7">
    <location>
        <begin position="102"/>
        <end position="235"/>
    </location>
</feature>